<protein>
    <submittedName>
        <fullName evidence="7">RDD family protein</fullName>
    </submittedName>
</protein>
<dbReference type="Pfam" id="PF06271">
    <property type="entry name" value="RDD"/>
    <property type="match status" value="1"/>
</dbReference>
<feature type="transmembrane region" description="Helical" evidence="5">
    <location>
        <begin position="14"/>
        <end position="34"/>
    </location>
</feature>
<dbReference type="EMBL" id="JADZSC010000001">
    <property type="protein sequence ID" value="MBH0229752.1"/>
    <property type="molecule type" value="Genomic_DNA"/>
</dbReference>
<keyword evidence="8" id="KW-1185">Reference proteome</keyword>
<comment type="subcellular location">
    <subcellularLocation>
        <location evidence="1">Membrane</location>
        <topology evidence="1">Multi-pass membrane protein</topology>
    </subcellularLocation>
</comment>
<proteinExistence type="predicted"/>
<dbReference type="Proteomes" id="UP000614490">
    <property type="component" value="Unassembled WGS sequence"/>
</dbReference>
<keyword evidence="4 5" id="KW-0472">Membrane</keyword>
<evidence type="ECO:0000256" key="3">
    <source>
        <dbReference type="ARBA" id="ARBA00022989"/>
    </source>
</evidence>
<evidence type="ECO:0000256" key="2">
    <source>
        <dbReference type="ARBA" id="ARBA00022692"/>
    </source>
</evidence>
<evidence type="ECO:0000256" key="5">
    <source>
        <dbReference type="SAM" id="Phobius"/>
    </source>
</evidence>
<dbReference type="RefSeq" id="WP_197316345.1">
    <property type="nucleotide sequence ID" value="NZ_JADZSC010000001.1"/>
</dbReference>
<name>A0A931MUH8_9BACI</name>
<reference evidence="7 8" key="1">
    <citation type="journal article" date="2005" name="Int. J. Syst. Evol. Microbiol.">
        <title>Halobacillus yeomjeoni sp. nov., isolated from a marine solar saltern in Korea.</title>
        <authorList>
            <person name="Yoon J.H."/>
            <person name="Kang S.J."/>
            <person name="Lee C.H."/>
            <person name="Oh H.W."/>
            <person name="Oh T.K."/>
        </authorList>
    </citation>
    <scope>NUCLEOTIDE SEQUENCE [LARGE SCALE GENOMIC DNA]</scope>
    <source>
        <strain evidence="7 8">KCTC 3957</strain>
    </source>
</reference>
<evidence type="ECO:0000313" key="7">
    <source>
        <dbReference type="EMBL" id="MBH0229752.1"/>
    </source>
</evidence>
<organism evidence="7 8">
    <name type="scientific">Halobacillus yeomjeoni</name>
    <dbReference type="NCBI Taxonomy" id="311194"/>
    <lineage>
        <taxon>Bacteria</taxon>
        <taxon>Bacillati</taxon>
        <taxon>Bacillota</taxon>
        <taxon>Bacilli</taxon>
        <taxon>Bacillales</taxon>
        <taxon>Bacillaceae</taxon>
        <taxon>Halobacillus</taxon>
    </lineage>
</organism>
<keyword evidence="2 5" id="KW-0812">Transmembrane</keyword>
<evidence type="ECO:0000256" key="4">
    <source>
        <dbReference type="ARBA" id="ARBA00023136"/>
    </source>
</evidence>
<feature type="domain" description="RDD" evidence="6">
    <location>
        <begin position="21"/>
        <end position="128"/>
    </location>
</feature>
<dbReference type="GO" id="GO:0016020">
    <property type="term" value="C:membrane"/>
    <property type="evidence" value="ECO:0007669"/>
    <property type="project" value="UniProtKB-SubCell"/>
</dbReference>
<keyword evidence="3 5" id="KW-1133">Transmembrane helix</keyword>
<gene>
    <name evidence="7" type="ORF">H0267_05930</name>
</gene>
<dbReference type="AlphaFoldDB" id="A0A931MUH8"/>
<feature type="transmembrane region" description="Helical" evidence="5">
    <location>
        <begin position="97"/>
        <end position="121"/>
    </location>
</feature>
<evidence type="ECO:0000259" key="6">
    <source>
        <dbReference type="Pfam" id="PF06271"/>
    </source>
</evidence>
<evidence type="ECO:0000313" key="8">
    <source>
        <dbReference type="Proteomes" id="UP000614490"/>
    </source>
</evidence>
<comment type="caution">
    <text evidence="7">The sequence shown here is derived from an EMBL/GenBank/DDBJ whole genome shotgun (WGS) entry which is preliminary data.</text>
</comment>
<sequence length="145" mass="16354">METQTLSKHIPQRLIGGMFEIILSGVIGAIYTEMQNTGRGYDPNPAFWKAFLIAHLIIMIVVPLLFRGKTIGILITNMDVVSNNGKRIRYYQILSRAILGFGVIAVTHGAWFFVSMALSLMDKRGRGWSEFISHTTIKPKEEQEL</sequence>
<evidence type="ECO:0000256" key="1">
    <source>
        <dbReference type="ARBA" id="ARBA00004141"/>
    </source>
</evidence>
<feature type="transmembrane region" description="Helical" evidence="5">
    <location>
        <begin position="46"/>
        <end position="66"/>
    </location>
</feature>
<dbReference type="InterPro" id="IPR010432">
    <property type="entry name" value="RDD"/>
</dbReference>
<accession>A0A931MUH8</accession>